<sequence>MAQRPEFTPRFEETEEQIKDRMLGRIGEEWRKEPGDFMYDAVAPTPLEVQQLQANQDYILRNSFAQYAEGEYLDLLLLEAGLERREPASPNKRTLLVTAEAGVTLREGHIASAIILDDEGNPIEYTVDQRVDFYETGTLEINITCNLSGEIGNLATGTEFILLPSIPGIRSIEDKGSYELGYAEESDAQAWERYLFKQSNEDTGGNKNDYVRWATGMELVGRAKCIPRWDGNGTVKVLITGTDYRPALPQLVENVQEELDPGSTGLGDGKAPLGSKVTVAAPNAVTVTIEATVTLQNNANLETVIGKFEERLETYITSLVFNVQQSTGQHFPVSYNQVGALLITMDEVMNYEGLKLNGGTSDIQIGSEQIPTRGTVNLS</sequence>
<evidence type="ECO:0000313" key="5">
    <source>
        <dbReference type="EMBL" id="AYP68374.1"/>
    </source>
</evidence>
<dbReference type="InterPro" id="IPR006949">
    <property type="entry name" value="Barrel_Baseplate_J-like"/>
</dbReference>
<name>A0A3G3BVV7_9CAUD</name>
<evidence type="ECO:0000259" key="2">
    <source>
        <dbReference type="Pfam" id="PF04865"/>
    </source>
</evidence>
<evidence type="ECO:0000313" key="6">
    <source>
        <dbReference type="Proteomes" id="UP000275028"/>
    </source>
</evidence>
<dbReference type="Pfam" id="PF04865">
    <property type="entry name" value="Baseplate_J"/>
    <property type="match status" value="1"/>
</dbReference>
<evidence type="ECO:0000256" key="1">
    <source>
        <dbReference type="ARBA" id="ARBA00038087"/>
    </source>
</evidence>
<feature type="domain" description="Baseplate J-like C-terminal" evidence="4">
    <location>
        <begin position="287"/>
        <end position="378"/>
    </location>
</feature>
<dbReference type="InterPro" id="IPR052399">
    <property type="entry name" value="Phage_Baseplate_Assmbl_Protein"/>
</dbReference>
<dbReference type="InterPro" id="IPR058530">
    <property type="entry name" value="Baseplate_J-like_C"/>
</dbReference>
<dbReference type="PANTHER" id="PTHR37829">
    <property type="entry name" value="PHAGE-LIKE ELEMENT PBSX PROTEIN XKDT"/>
    <property type="match status" value="1"/>
</dbReference>
<evidence type="ECO:0000259" key="4">
    <source>
        <dbReference type="Pfam" id="PF26079"/>
    </source>
</evidence>
<dbReference type="EMBL" id="MH884509">
    <property type="protein sequence ID" value="AYP68374.1"/>
    <property type="molecule type" value="Genomic_DNA"/>
</dbReference>
<keyword evidence="6" id="KW-1185">Reference proteome</keyword>
<dbReference type="Pfam" id="PF26078">
    <property type="entry name" value="Baseplate_J_M"/>
    <property type="match status" value="1"/>
</dbReference>
<dbReference type="InterPro" id="IPR058531">
    <property type="entry name" value="Baseplate_J_M"/>
</dbReference>
<dbReference type="PANTHER" id="PTHR37829:SF3">
    <property type="entry name" value="PROTEIN JAYE-RELATED"/>
    <property type="match status" value="1"/>
</dbReference>
<reference evidence="5 6" key="1">
    <citation type="submission" date="2018-09" db="EMBL/GenBank/DDBJ databases">
        <title>Comparative Genomic Analysis of Eight Novel Haloalkaliphilic Bacteriophages from Lake Elmenteita, Kenya.</title>
        <authorList>
            <person name="Akhwale J.K."/>
        </authorList>
    </citation>
    <scope>NUCLEOTIDE SEQUENCE [LARGE SCALE GENOMIC DNA]</scope>
</reference>
<feature type="domain" description="Baseplate protein J-like barrel" evidence="2">
    <location>
        <begin position="94"/>
        <end position="173"/>
    </location>
</feature>
<dbReference type="Proteomes" id="UP000275028">
    <property type="component" value="Segment"/>
</dbReference>
<protein>
    <submittedName>
        <fullName evidence="5">Uncharacterized protein</fullName>
    </submittedName>
</protein>
<proteinExistence type="inferred from homology"/>
<feature type="domain" description="Baseplate J-like central" evidence="3">
    <location>
        <begin position="203"/>
        <end position="281"/>
    </location>
</feature>
<organism evidence="5 6">
    <name type="scientific">Bacillus phage vB_BboS-125</name>
    <dbReference type="NCBI Taxonomy" id="2419618"/>
    <lineage>
        <taxon>Viruses</taxon>
        <taxon>Duplodnaviria</taxon>
        <taxon>Heunggongvirae</taxon>
        <taxon>Uroviricota</taxon>
        <taxon>Caudoviricetes</taxon>
        <taxon>Elmenteitavirus</taxon>
        <taxon>Elmenteitavirus ev125</taxon>
    </lineage>
</organism>
<evidence type="ECO:0000259" key="3">
    <source>
        <dbReference type="Pfam" id="PF26078"/>
    </source>
</evidence>
<dbReference type="Pfam" id="PF26079">
    <property type="entry name" value="Baseplate_J_C"/>
    <property type="match status" value="1"/>
</dbReference>
<gene>
    <name evidence="5" type="ORF">BboS125_00004</name>
</gene>
<comment type="similarity">
    <text evidence="1">Belongs to the Mu gp47/PBSX XkdT family.</text>
</comment>
<accession>A0A3G3BVV7</accession>